<evidence type="ECO:0000313" key="1">
    <source>
        <dbReference type="EMBL" id="PVZ08363.1"/>
    </source>
</evidence>
<dbReference type="OrthoDB" id="1013453at2"/>
<name>A0A2U1F839_9PORP</name>
<dbReference type="AlphaFoldDB" id="A0A2U1F839"/>
<reference evidence="1 2" key="1">
    <citation type="submission" date="2018-04" db="EMBL/GenBank/DDBJ databases">
        <title>Genomic Encyclopedia of Type Strains, Phase IV (KMG-IV): sequencing the most valuable type-strain genomes for metagenomic binning, comparative biology and taxonomic classification.</title>
        <authorList>
            <person name="Goeker M."/>
        </authorList>
    </citation>
    <scope>NUCLEOTIDE SEQUENCE [LARGE SCALE GENOMIC DNA]</scope>
    <source>
        <strain evidence="1 2">DSM 28520</strain>
    </source>
</reference>
<accession>A0A2U1F839</accession>
<gene>
    <name evidence="1" type="ORF">C7382_11315</name>
</gene>
<evidence type="ECO:0000313" key="2">
    <source>
        <dbReference type="Proteomes" id="UP000245462"/>
    </source>
</evidence>
<keyword evidence="2" id="KW-1185">Reference proteome</keyword>
<dbReference type="EMBL" id="QEKY01000013">
    <property type="protein sequence ID" value="PVZ08363.1"/>
    <property type="molecule type" value="Genomic_DNA"/>
</dbReference>
<proteinExistence type="predicted"/>
<protein>
    <submittedName>
        <fullName evidence="1">Uncharacterized protein</fullName>
    </submittedName>
</protein>
<dbReference type="RefSeq" id="WP_116679721.1">
    <property type="nucleotide sequence ID" value="NZ_QEKY01000013.1"/>
</dbReference>
<dbReference type="Proteomes" id="UP000245462">
    <property type="component" value="Unassembled WGS sequence"/>
</dbReference>
<organism evidence="1 2">
    <name type="scientific">Porphyromonas loveana</name>
    <dbReference type="NCBI Taxonomy" id="1884669"/>
    <lineage>
        <taxon>Bacteria</taxon>
        <taxon>Pseudomonadati</taxon>
        <taxon>Bacteroidota</taxon>
        <taxon>Bacteroidia</taxon>
        <taxon>Bacteroidales</taxon>
        <taxon>Porphyromonadaceae</taxon>
        <taxon>Porphyromonas</taxon>
    </lineage>
</organism>
<sequence length="161" mass="18731">MNTARDADIIEVLSHLEQLMGDRQKLSGLTRNEVVDIYDRLSRLSGVLFRLALAEPMSEAKLITPTTIVSEQKEETKEAETAATVRFDLRKQVSTLDYFRFRRELFQDNDMLIREVSMELNALPSVVDATTYLHQRMRWKEDDPTVNDFAEVVSDFFRRRG</sequence>
<dbReference type="GeneID" id="94551185"/>
<comment type="caution">
    <text evidence="1">The sequence shown here is derived from an EMBL/GenBank/DDBJ whole genome shotgun (WGS) entry which is preliminary data.</text>
</comment>